<evidence type="ECO:0000313" key="15">
    <source>
        <dbReference type="Proteomes" id="UP000431269"/>
    </source>
</evidence>
<organism evidence="14 15">
    <name type="scientific">Terricaulis silvestris</name>
    <dbReference type="NCBI Taxonomy" id="2686094"/>
    <lineage>
        <taxon>Bacteria</taxon>
        <taxon>Pseudomonadati</taxon>
        <taxon>Pseudomonadota</taxon>
        <taxon>Alphaproteobacteria</taxon>
        <taxon>Caulobacterales</taxon>
        <taxon>Caulobacteraceae</taxon>
        <taxon>Terricaulis</taxon>
    </lineage>
</organism>
<keyword evidence="8 10" id="KW-0482">Metalloprotease</keyword>
<keyword evidence="5 10" id="KW-0378">Hydrolase</keyword>
<feature type="transmembrane region" description="Helical" evidence="12">
    <location>
        <begin position="222"/>
        <end position="247"/>
    </location>
</feature>
<feature type="region of interest" description="Disordered" evidence="11">
    <location>
        <begin position="335"/>
        <end position="355"/>
    </location>
</feature>
<dbReference type="PANTHER" id="PTHR43221">
    <property type="entry name" value="PROTEASE HTPX"/>
    <property type="match status" value="1"/>
</dbReference>
<keyword evidence="15" id="KW-1185">Reference proteome</keyword>
<feature type="domain" description="Peptidase M48" evidence="13">
    <location>
        <begin position="106"/>
        <end position="323"/>
    </location>
</feature>
<dbReference type="EMBL" id="CP047045">
    <property type="protein sequence ID" value="QGZ95311.1"/>
    <property type="molecule type" value="Genomic_DNA"/>
</dbReference>
<keyword evidence="4" id="KW-0479">Metal-binding</keyword>
<evidence type="ECO:0000256" key="4">
    <source>
        <dbReference type="ARBA" id="ARBA00022723"/>
    </source>
</evidence>
<name>A0A6I6MMP2_9CAUL</name>
<dbReference type="PANTHER" id="PTHR43221:SF2">
    <property type="entry name" value="PROTEASE HTPX HOMOLOG"/>
    <property type="match status" value="1"/>
</dbReference>
<comment type="similarity">
    <text evidence="10">Belongs to the peptidase M48 family.</text>
</comment>
<dbReference type="EC" id="3.4.24.-" evidence="14"/>
<dbReference type="AlphaFoldDB" id="A0A6I6MMP2"/>
<keyword evidence="9 12" id="KW-0472">Membrane</keyword>
<evidence type="ECO:0000256" key="12">
    <source>
        <dbReference type="SAM" id="Phobius"/>
    </source>
</evidence>
<evidence type="ECO:0000256" key="9">
    <source>
        <dbReference type="ARBA" id="ARBA00023136"/>
    </source>
</evidence>
<dbReference type="CDD" id="cd07340">
    <property type="entry name" value="M48B_Htpx_like"/>
    <property type="match status" value="1"/>
</dbReference>
<dbReference type="Pfam" id="PF01435">
    <property type="entry name" value="Peptidase_M48"/>
    <property type="match status" value="1"/>
</dbReference>
<dbReference type="Gene3D" id="3.30.2010.10">
    <property type="entry name" value="Metalloproteases ('zincins'), catalytic domain"/>
    <property type="match status" value="1"/>
</dbReference>
<accession>A0A6I6MMP2</accession>
<feature type="transmembrane region" description="Helical" evidence="12">
    <location>
        <begin position="20"/>
        <end position="43"/>
    </location>
</feature>
<dbReference type="Proteomes" id="UP000431269">
    <property type="component" value="Chromosome"/>
</dbReference>
<evidence type="ECO:0000313" key="14">
    <source>
        <dbReference type="EMBL" id="QGZ95311.1"/>
    </source>
</evidence>
<evidence type="ECO:0000256" key="5">
    <source>
        <dbReference type="ARBA" id="ARBA00022801"/>
    </source>
</evidence>
<proteinExistence type="inferred from homology"/>
<protein>
    <submittedName>
        <fullName evidence="14">Protease HtpX</fullName>
        <ecNumber evidence="14">3.4.24.-</ecNumber>
    </submittedName>
</protein>
<dbReference type="GO" id="GO:0004222">
    <property type="term" value="F:metalloendopeptidase activity"/>
    <property type="evidence" value="ECO:0007669"/>
    <property type="project" value="InterPro"/>
</dbReference>
<evidence type="ECO:0000256" key="11">
    <source>
        <dbReference type="SAM" id="MobiDB-lite"/>
    </source>
</evidence>
<dbReference type="RefSeq" id="WP_228445653.1">
    <property type="nucleotide sequence ID" value="NZ_CP047045.1"/>
</dbReference>
<dbReference type="GO" id="GO:0006508">
    <property type="term" value="P:proteolysis"/>
    <property type="evidence" value="ECO:0007669"/>
    <property type="project" value="UniProtKB-KW"/>
</dbReference>
<evidence type="ECO:0000256" key="8">
    <source>
        <dbReference type="ARBA" id="ARBA00023049"/>
    </source>
</evidence>
<reference evidence="15" key="1">
    <citation type="submission" date="2019-12" db="EMBL/GenBank/DDBJ databases">
        <title>Complete genome of Terracaulis silvestris 0127_4.</title>
        <authorList>
            <person name="Vieira S."/>
            <person name="Riedel T."/>
            <person name="Sproer C."/>
            <person name="Pascual J."/>
            <person name="Boedeker C."/>
            <person name="Overmann J."/>
        </authorList>
    </citation>
    <scope>NUCLEOTIDE SEQUENCE [LARGE SCALE GENOMIC DNA]</scope>
    <source>
        <strain evidence="15">0127_4</strain>
    </source>
</reference>
<keyword evidence="7 12" id="KW-1133">Transmembrane helix</keyword>
<comment type="cofactor">
    <cofactor evidence="10">
        <name>Zn(2+)</name>
        <dbReference type="ChEBI" id="CHEBI:29105"/>
    </cofactor>
    <text evidence="10">Binds 1 zinc ion per subunit.</text>
</comment>
<feature type="transmembrane region" description="Helical" evidence="12">
    <location>
        <begin position="180"/>
        <end position="202"/>
    </location>
</feature>
<evidence type="ECO:0000256" key="10">
    <source>
        <dbReference type="RuleBase" id="RU003983"/>
    </source>
</evidence>
<keyword evidence="3 12" id="KW-0812">Transmembrane</keyword>
<dbReference type="GO" id="GO:0046872">
    <property type="term" value="F:metal ion binding"/>
    <property type="evidence" value="ECO:0007669"/>
    <property type="project" value="UniProtKB-KW"/>
</dbReference>
<dbReference type="InterPro" id="IPR001915">
    <property type="entry name" value="Peptidase_M48"/>
</dbReference>
<evidence type="ECO:0000256" key="3">
    <source>
        <dbReference type="ARBA" id="ARBA00022692"/>
    </source>
</evidence>
<dbReference type="KEGG" id="tsv:DSM104635_02160"/>
<evidence type="ECO:0000256" key="7">
    <source>
        <dbReference type="ARBA" id="ARBA00022989"/>
    </source>
</evidence>
<feature type="transmembrane region" description="Helical" evidence="12">
    <location>
        <begin position="63"/>
        <end position="86"/>
    </location>
</feature>
<evidence type="ECO:0000256" key="1">
    <source>
        <dbReference type="ARBA" id="ARBA00022475"/>
    </source>
</evidence>
<sequence length="355" mass="37837">MGEAYGLQTHIWNNNGKTVLLMLGFPVLLLLLIYALFLGFAGLSGATAGSGGTAGYFIWAGQALAQSWPFAIAGAILWFGIAYAFYQNIIDAATGAKPVERKVEPKLYNLLENLCISRGITMPSLRIIETDGLNAFATGLHKGNYSVTVTRGLMNTLTDEELEAVLAHELTHIRNADVRLLIIAVIFVGIFSFVGELAFRGLRFGAYGGGSSRRSSSSSDRGGGGAIVAIVVAIAIIAIAYALAIVIRFALSRRREYLADAGAVELTKNPDAMISALQKISGNAAVNAPSEVREMFIENPHSDFASIFATHPPIEKRIEVLMKYAGGRVNAPAAAPPIAPTAPSARPQYRKGPWG</sequence>
<gene>
    <name evidence="14" type="primary">htpX</name>
    <name evidence="14" type="ORF">DSM104635_02160</name>
</gene>
<keyword evidence="2 10" id="KW-0645">Protease</keyword>
<evidence type="ECO:0000259" key="13">
    <source>
        <dbReference type="Pfam" id="PF01435"/>
    </source>
</evidence>
<dbReference type="InterPro" id="IPR050083">
    <property type="entry name" value="HtpX_protease"/>
</dbReference>
<keyword evidence="1" id="KW-1003">Cell membrane</keyword>
<keyword evidence="6 10" id="KW-0862">Zinc</keyword>
<evidence type="ECO:0000256" key="6">
    <source>
        <dbReference type="ARBA" id="ARBA00022833"/>
    </source>
</evidence>
<evidence type="ECO:0000256" key="2">
    <source>
        <dbReference type="ARBA" id="ARBA00022670"/>
    </source>
</evidence>